<feature type="transmembrane region" description="Helical" evidence="1">
    <location>
        <begin position="104"/>
        <end position="128"/>
    </location>
</feature>
<accession>A0ABV8GZK0</accession>
<keyword evidence="1" id="KW-0472">Membrane</keyword>
<dbReference type="EMBL" id="JBHSAO010000011">
    <property type="protein sequence ID" value="MFC4025095.1"/>
    <property type="molecule type" value="Genomic_DNA"/>
</dbReference>
<feature type="transmembrane region" description="Helical" evidence="1">
    <location>
        <begin position="78"/>
        <end position="98"/>
    </location>
</feature>
<organism evidence="2 3">
    <name type="scientific">Oceanobacillus longus</name>
    <dbReference type="NCBI Taxonomy" id="930120"/>
    <lineage>
        <taxon>Bacteria</taxon>
        <taxon>Bacillati</taxon>
        <taxon>Bacillota</taxon>
        <taxon>Bacilli</taxon>
        <taxon>Bacillales</taxon>
        <taxon>Bacillaceae</taxon>
        <taxon>Oceanobacillus</taxon>
    </lineage>
</organism>
<keyword evidence="3" id="KW-1185">Reference proteome</keyword>
<evidence type="ECO:0000313" key="3">
    <source>
        <dbReference type="Proteomes" id="UP001595772"/>
    </source>
</evidence>
<name>A0ABV8GZK0_9BACI</name>
<reference evidence="3" key="1">
    <citation type="journal article" date="2019" name="Int. J. Syst. Evol. Microbiol.">
        <title>The Global Catalogue of Microorganisms (GCM) 10K type strain sequencing project: providing services to taxonomists for standard genome sequencing and annotation.</title>
        <authorList>
            <consortium name="The Broad Institute Genomics Platform"/>
            <consortium name="The Broad Institute Genome Sequencing Center for Infectious Disease"/>
            <person name="Wu L."/>
            <person name="Ma J."/>
        </authorList>
    </citation>
    <scope>NUCLEOTIDE SEQUENCE [LARGE SCALE GENOMIC DNA]</scope>
    <source>
        <strain evidence="3">IBRC-M 10703</strain>
    </source>
</reference>
<comment type="caution">
    <text evidence="2">The sequence shown here is derived from an EMBL/GenBank/DDBJ whole genome shotgun (WGS) entry which is preliminary data.</text>
</comment>
<dbReference type="InterPro" id="IPR006938">
    <property type="entry name" value="DUF624"/>
</dbReference>
<protein>
    <submittedName>
        <fullName evidence="2">YesL family protein</fullName>
    </submittedName>
</protein>
<gene>
    <name evidence="2" type="ORF">ACFOUV_14970</name>
</gene>
<proteinExistence type="predicted"/>
<feature type="transmembrane region" description="Helical" evidence="1">
    <location>
        <begin position="149"/>
        <end position="169"/>
    </location>
</feature>
<keyword evidence="1" id="KW-0812">Transmembrane</keyword>
<sequence>MDTVTSGIFAGFDWFIRIVKLNVLWVLASVAGLFLFSVFPATSAAFTVTNEWTKGNKDVPVWNTFKTAFQNNFWKSQAMGYLLGVTFFILFIDIRLFLSFESHLMWNVLIITLSIFLFLLFVVSFYGFPMIIELEGSVKEIMKAAFFRGFSYMHWTFINILGVVAIGLVTFIYPVAFLFLSGAVTFLWITCMNQIVKAKIETKYESLQRIAE</sequence>
<dbReference type="Proteomes" id="UP001595772">
    <property type="component" value="Unassembled WGS sequence"/>
</dbReference>
<evidence type="ECO:0000313" key="2">
    <source>
        <dbReference type="EMBL" id="MFC4025095.1"/>
    </source>
</evidence>
<keyword evidence="1" id="KW-1133">Transmembrane helix</keyword>
<feature type="transmembrane region" description="Helical" evidence="1">
    <location>
        <begin position="23"/>
        <end position="48"/>
    </location>
</feature>
<evidence type="ECO:0000256" key="1">
    <source>
        <dbReference type="SAM" id="Phobius"/>
    </source>
</evidence>
<dbReference type="Pfam" id="PF04854">
    <property type="entry name" value="DUF624"/>
    <property type="match status" value="1"/>
</dbReference>